<feature type="region of interest" description="Disordered" evidence="1">
    <location>
        <begin position="100"/>
        <end position="207"/>
    </location>
</feature>
<dbReference type="AlphaFoldDB" id="A0A183ATM2"/>
<sequence length="216" mass="23080">MVYHKLEKMNFNIVIFLLINYYVSGIVAENCEVVTATAEAKSFVIKNNITGCQYRVTSDSSKPLKVFVNATSGTDCVKVTSGDKSEMLCSTGAMTEFKSSSSIDVSADSVTTTTTTPPTTVTTTPTTAPPLPNPGEMGEKKDKEGTKSGTAGGPSKEESQRGGEREEETDEGKAESEDLQSQAGPAAVKQLIRQTRDTSRNAGSNEVTVYYMLGEC</sequence>
<reference evidence="3 4" key="2">
    <citation type="submission" date="2018-11" db="EMBL/GenBank/DDBJ databases">
        <authorList>
            <consortium name="Pathogen Informatics"/>
        </authorList>
    </citation>
    <scope>NUCLEOTIDE SEQUENCE [LARGE SCALE GENOMIC DNA]</scope>
    <source>
        <strain evidence="3 4">Egypt</strain>
    </source>
</reference>
<dbReference type="EMBL" id="UZAN01048862">
    <property type="protein sequence ID" value="VDP86850.1"/>
    <property type="molecule type" value="Genomic_DNA"/>
</dbReference>
<proteinExistence type="predicted"/>
<evidence type="ECO:0000256" key="2">
    <source>
        <dbReference type="SAM" id="SignalP"/>
    </source>
</evidence>
<protein>
    <submittedName>
        <fullName evidence="3 5">Uncharacterized protein</fullName>
    </submittedName>
</protein>
<evidence type="ECO:0000313" key="3">
    <source>
        <dbReference type="EMBL" id="VDP86850.1"/>
    </source>
</evidence>
<reference evidence="5" key="1">
    <citation type="submission" date="2016-06" db="UniProtKB">
        <authorList>
            <consortium name="WormBaseParasite"/>
        </authorList>
    </citation>
    <scope>IDENTIFICATION</scope>
</reference>
<feature type="signal peptide" evidence="2">
    <location>
        <begin position="1"/>
        <end position="28"/>
    </location>
</feature>
<keyword evidence="4" id="KW-1185">Reference proteome</keyword>
<dbReference type="Proteomes" id="UP000272942">
    <property type="component" value="Unassembled WGS sequence"/>
</dbReference>
<gene>
    <name evidence="3" type="ORF">ECPE_LOCUS10307</name>
</gene>
<organism evidence="5">
    <name type="scientific">Echinostoma caproni</name>
    <dbReference type="NCBI Taxonomy" id="27848"/>
    <lineage>
        <taxon>Eukaryota</taxon>
        <taxon>Metazoa</taxon>
        <taxon>Spiralia</taxon>
        <taxon>Lophotrochozoa</taxon>
        <taxon>Platyhelminthes</taxon>
        <taxon>Trematoda</taxon>
        <taxon>Digenea</taxon>
        <taxon>Plagiorchiida</taxon>
        <taxon>Echinostomata</taxon>
        <taxon>Echinostomatoidea</taxon>
        <taxon>Echinostomatidae</taxon>
        <taxon>Echinostoma</taxon>
    </lineage>
</organism>
<evidence type="ECO:0000313" key="4">
    <source>
        <dbReference type="Proteomes" id="UP000272942"/>
    </source>
</evidence>
<evidence type="ECO:0000313" key="5">
    <source>
        <dbReference type="WBParaSite" id="ECPE_0001033901-mRNA-1"/>
    </source>
</evidence>
<feature type="compositionally biased region" description="Basic and acidic residues" evidence="1">
    <location>
        <begin position="137"/>
        <end position="146"/>
    </location>
</feature>
<name>A0A183ATM2_9TREM</name>
<accession>A0A183ATM2</accession>
<keyword evidence="2" id="KW-0732">Signal</keyword>
<feature type="compositionally biased region" description="Basic and acidic residues" evidence="1">
    <location>
        <begin position="155"/>
        <end position="164"/>
    </location>
</feature>
<evidence type="ECO:0000256" key="1">
    <source>
        <dbReference type="SAM" id="MobiDB-lite"/>
    </source>
</evidence>
<feature type="compositionally biased region" description="Low complexity" evidence="1">
    <location>
        <begin position="100"/>
        <end position="126"/>
    </location>
</feature>
<dbReference type="WBParaSite" id="ECPE_0001033901-mRNA-1">
    <property type="protein sequence ID" value="ECPE_0001033901-mRNA-1"/>
    <property type="gene ID" value="ECPE_0001033901"/>
</dbReference>
<feature type="chain" id="PRO_5043138199" evidence="2">
    <location>
        <begin position="29"/>
        <end position="216"/>
    </location>
</feature>